<keyword evidence="1" id="KW-0560">Oxidoreductase</keyword>
<evidence type="ECO:0000313" key="1">
    <source>
        <dbReference type="EMBL" id="SMG52985.1"/>
    </source>
</evidence>
<dbReference type="Gene3D" id="2.60.120.620">
    <property type="entry name" value="q2cbj1_9rhob like domain"/>
    <property type="match status" value="1"/>
</dbReference>
<reference evidence="1 2" key="1">
    <citation type="submission" date="2017-04" db="EMBL/GenBank/DDBJ databases">
        <authorList>
            <person name="Afonso C.L."/>
            <person name="Miller P.J."/>
            <person name="Scott M.A."/>
            <person name="Spackman E."/>
            <person name="Goraichik I."/>
            <person name="Dimitrov K.M."/>
            <person name="Suarez D.L."/>
            <person name="Swayne D.E."/>
        </authorList>
    </citation>
    <scope>NUCLEOTIDE SEQUENCE [LARGE SCALE GENOMIC DNA]</scope>
    <source>
        <strain evidence="1 2">11</strain>
    </source>
</reference>
<dbReference type="PANTHER" id="PTHR20883:SF48">
    <property type="entry name" value="ECTOINE DIOXYGENASE"/>
    <property type="match status" value="1"/>
</dbReference>
<protein>
    <submittedName>
        <fullName evidence="1">Ectoine hydroxylase-related dioxygenase, phytanoyl-CoA dioxygenase (PhyH) family</fullName>
    </submittedName>
</protein>
<dbReference type="SUPFAM" id="SSF51197">
    <property type="entry name" value="Clavaminate synthase-like"/>
    <property type="match status" value="1"/>
</dbReference>
<dbReference type="STRING" id="1852522.SAMN06295960_3425"/>
<dbReference type="Pfam" id="PF05721">
    <property type="entry name" value="PhyH"/>
    <property type="match status" value="1"/>
</dbReference>
<gene>
    <name evidence="1" type="ORF">SAMN06295960_3425</name>
</gene>
<name>A0A1X7LGS4_9BACL</name>
<evidence type="ECO:0000313" key="2">
    <source>
        <dbReference type="Proteomes" id="UP000193834"/>
    </source>
</evidence>
<dbReference type="AlphaFoldDB" id="A0A1X7LGS4"/>
<dbReference type="InterPro" id="IPR008775">
    <property type="entry name" value="Phytyl_CoA_dOase-like"/>
</dbReference>
<organism evidence="1 2">
    <name type="scientific">Paenibacillus aquistagni</name>
    <dbReference type="NCBI Taxonomy" id="1852522"/>
    <lineage>
        <taxon>Bacteria</taxon>
        <taxon>Bacillati</taxon>
        <taxon>Bacillota</taxon>
        <taxon>Bacilli</taxon>
        <taxon>Bacillales</taxon>
        <taxon>Paenibacillaceae</taxon>
        <taxon>Paenibacillus</taxon>
    </lineage>
</organism>
<dbReference type="PANTHER" id="PTHR20883">
    <property type="entry name" value="PHYTANOYL-COA DIOXYGENASE DOMAIN CONTAINING 1"/>
    <property type="match status" value="1"/>
</dbReference>
<dbReference type="GO" id="GO:0005506">
    <property type="term" value="F:iron ion binding"/>
    <property type="evidence" value="ECO:0007669"/>
    <property type="project" value="UniProtKB-ARBA"/>
</dbReference>
<dbReference type="GO" id="GO:0016706">
    <property type="term" value="F:2-oxoglutarate-dependent dioxygenase activity"/>
    <property type="evidence" value="ECO:0007669"/>
    <property type="project" value="UniProtKB-ARBA"/>
</dbReference>
<keyword evidence="2" id="KW-1185">Reference proteome</keyword>
<sequence length="294" mass="33184">MQNAYLDNKGTIEVLNDQFQGEAHAMLRSCSVLTEEQLAHYEQEGYLIVKGLFTQGEVQDIKETFDALSSTVVSGYFEPDLSEDNADPLKRYPRVMHPHRFNDKAKKYMLHSGVLEVLKDLYQEDALAAQSMYYYKPPGSRGQALHQDNFYLKVEPGNCIAAWTAIDRSDEENGGMLVVPKTSQYEIVCPEEADRKESFTTHYVKPPKDLPIIPAILEPGDVLFFNGNLIHGSYRNKSENRFRRAFICHYANASAVRIGAGYRPLFQADGTEVDLEGNPDGGPCGIEYDTQYPH</sequence>
<dbReference type="EMBL" id="FXAZ01000005">
    <property type="protein sequence ID" value="SMG52985.1"/>
    <property type="molecule type" value="Genomic_DNA"/>
</dbReference>
<proteinExistence type="predicted"/>
<keyword evidence="1" id="KW-0223">Dioxygenase</keyword>
<accession>A0A1X7LGS4</accession>
<dbReference type="Proteomes" id="UP000193834">
    <property type="component" value="Unassembled WGS sequence"/>
</dbReference>